<evidence type="ECO:0000256" key="1">
    <source>
        <dbReference type="ARBA" id="ARBA00022679"/>
    </source>
</evidence>
<feature type="domain" description="Two component regulator three Y" evidence="7">
    <location>
        <begin position="683"/>
        <end position="741"/>
    </location>
</feature>
<dbReference type="Gene3D" id="1.20.5.1930">
    <property type="match status" value="1"/>
</dbReference>
<evidence type="ECO:0000259" key="6">
    <source>
        <dbReference type="Pfam" id="PF02518"/>
    </source>
</evidence>
<dbReference type="PANTHER" id="PTHR24421">
    <property type="entry name" value="NITRATE/NITRITE SENSOR PROTEIN NARX-RELATED"/>
    <property type="match status" value="1"/>
</dbReference>
<evidence type="ECO:0000259" key="7">
    <source>
        <dbReference type="Pfam" id="PF07495"/>
    </source>
</evidence>
<organism evidence="9 10">
    <name type="scientific">Luteibacter pinisoli</name>
    <dbReference type="NCBI Taxonomy" id="2589080"/>
    <lineage>
        <taxon>Bacteria</taxon>
        <taxon>Pseudomonadati</taxon>
        <taxon>Pseudomonadota</taxon>
        <taxon>Gammaproteobacteria</taxon>
        <taxon>Lysobacterales</taxon>
        <taxon>Rhodanobacteraceae</taxon>
        <taxon>Luteibacter</taxon>
    </lineage>
</organism>
<proteinExistence type="predicted"/>
<dbReference type="Pfam" id="PF07495">
    <property type="entry name" value="Y_Y_Y"/>
    <property type="match status" value="1"/>
</dbReference>
<keyword evidence="2" id="KW-0418">Kinase</keyword>
<dbReference type="SUPFAM" id="SSF55874">
    <property type="entry name" value="ATPase domain of HSP90 chaperone/DNA topoisomerase II/histidine kinase"/>
    <property type="match status" value="1"/>
</dbReference>
<feature type="domain" description="Histidine kinase/HSP90-like ATPase" evidence="6">
    <location>
        <begin position="899"/>
        <end position="987"/>
    </location>
</feature>
<dbReference type="PANTHER" id="PTHR24421:SF62">
    <property type="entry name" value="SENSORY TRANSDUCTION HISTIDINE KINASE"/>
    <property type="match status" value="1"/>
</dbReference>
<evidence type="ECO:0000256" key="3">
    <source>
        <dbReference type="ARBA" id="ARBA00023012"/>
    </source>
</evidence>
<evidence type="ECO:0000256" key="4">
    <source>
        <dbReference type="SAM" id="Phobius"/>
    </source>
</evidence>
<dbReference type="InterPro" id="IPR015943">
    <property type="entry name" value="WD40/YVTN_repeat-like_dom_sf"/>
</dbReference>
<dbReference type="InterPro" id="IPR003594">
    <property type="entry name" value="HATPase_dom"/>
</dbReference>
<feature type="transmembrane region" description="Helical" evidence="4">
    <location>
        <begin position="752"/>
        <end position="772"/>
    </location>
</feature>
<gene>
    <name evidence="9" type="ORF">FIV34_17610</name>
</gene>
<evidence type="ECO:0000259" key="8">
    <source>
        <dbReference type="Pfam" id="PF07730"/>
    </source>
</evidence>
<dbReference type="InterPro" id="IPR011110">
    <property type="entry name" value="Reg_prop"/>
</dbReference>
<evidence type="ECO:0008006" key="11">
    <source>
        <dbReference type="Google" id="ProtNLM"/>
    </source>
</evidence>
<keyword evidence="1" id="KW-0808">Transferase</keyword>
<dbReference type="GO" id="GO:0046983">
    <property type="term" value="F:protein dimerization activity"/>
    <property type="evidence" value="ECO:0007669"/>
    <property type="project" value="InterPro"/>
</dbReference>
<dbReference type="EMBL" id="CP041046">
    <property type="protein sequence ID" value="QDE40897.1"/>
    <property type="molecule type" value="Genomic_DNA"/>
</dbReference>
<dbReference type="CDD" id="cd16917">
    <property type="entry name" value="HATPase_UhpB-NarQ-NarX-like"/>
    <property type="match status" value="1"/>
</dbReference>
<dbReference type="InterPro" id="IPR011712">
    <property type="entry name" value="Sig_transdc_His_kin_sub3_dim/P"/>
</dbReference>
<evidence type="ECO:0000256" key="5">
    <source>
        <dbReference type="SAM" id="SignalP"/>
    </source>
</evidence>
<dbReference type="GO" id="GO:0000155">
    <property type="term" value="F:phosphorelay sensor kinase activity"/>
    <property type="evidence" value="ECO:0007669"/>
    <property type="project" value="InterPro"/>
</dbReference>
<accession>A0A4Y5Z6Q1</accession>
<dbReference type="Pfam" id="PF07730">
    <property type="entry name" value="HisKA_3"/>
    <property type="match status" value="1"/>
</dbReference>
<name>A0A4Y5Z6Q1_9GAMM</name>
<dbReference type="InterPro" id="IPR036890">
    <property type="entry name" value="HATPase_C_sf"/>
</dbReference>
<keyword evidence="3" id="KW-0902">Two-component regulatory system</keyword>
<dbReference type="AlphaFoldDB" id="A0A4Y5Z6Q1"/>
<reference evidence="9 10" key="1">
    <citation type="submission" date="2019-06" db="EMBL/GenBank/DDBJ databases">
        <title>A complete genome sequence for Luteibacter pinisoli MAH-14.</title>
        <authorList>
            <person name="Baltrus D.A."/>
        </authorList>
    </citation>
    <scope>NUCLEOTIDE SEQUENCE [LARGE SCALE GENOMIC DNA]</scope>
    <source>
        <strain evidence="9 10">MAH-14</strain>
    </source>
</reference>
<dbReference type="InterPro" id="IPR013783">
    <property type="entry name" value="Ig-like_fold"/>
</dbReference>
<sequence length="999" mass="106216">MRWNRRFADWAPSRTILALLLGAMPVAPALATPADIPGYVTSEWRTRDGAPGDIRSMAQTKDGWLWLGTSSGLFRFDGQTFAAHDLLPDTFPGSRGVTDMAALPDGGLLVMYGGAVVMHLAADGVTATRPDGLPADSVDGVMFDGSGRVFAAAEGKLFTLTGDHWTLCHAPSWRLPATPVDGATLDASGALIVNAADGVYRLAPGSNAFERVSGVDPAPEQHLFGTADGRMWRTRKAGFELLPGLTAGNLAIGSGSSIFANDGRGAFWSMQQGCPSLCLRREGLDPAQGSMSAPALYRLPEGRDGLSAMSLLADRAGNLWVGGKDGLVRFHPTDVRPMDMGYEAFYFTLMPMDDGSMLAGAESNWKSDDLVRFTPTGRVVVARGAHTHALARWPNGKVLHVDRSGPLSVVDGNRLVPWSARPDKANDVLTLVALPAGNDRAWVGLADMGLFLVTPQAWTPVGAAEGFPKQSPSVGGNDDAGRTWFGYADGKLRDVKDGHVVEGGTYDTGLGAVTALLPGKPLIAGGEQGVAWFDGKAFHPLRLRTPGILRGVTGLARTADGALWAYGRAGLVRIDGEAFKAVMEGRANDAGYRILTNDDGLAGGAQQSRSFTSLTVDAKGLLWAAGALGLVTVDPATVKPPSPVRPVILSLASGHHGPLPSHGATLPPGDASLEVAFTGLSLDDPKHVQLRYRLRGSDDTWHDADGADTVRFDQLAPGSYQFELQARNSEGEWSPVVSSSTIVRTPAFTETLLFRCLVGLACLAALFILYTLRMRSVRQRHRERINAKLAERDRIASELHDSILQGTQAIAIRLSGWELDTTVPESMRERIKVVSRQMKGIVLEGRARVVALRSVGQGGMSLSDALRLIGDDHEEASETAFELFVVGEETELPDAVQVPVLDILREAIHNAFLHAQAARVMVTIDFSAGTLRATVQDDGCGLPADVLEAGRRPGHWGLVIMRERAIAAGADFAMASSAKGTSLTLTIAIAAASARRTVT</sequence>
<evidence type="ECO:0000313" key="10">
    <source>
        <dbReference type="Proteomes" id="UP000316093"/>
    </source>
</evidence>
<keyword evidence="5" id="KW-0732">Signal</keyword>
<dbReference type="KEGG" id="lpy:FIV34_17610"/>
<keyword evidence="4" id="KW-0812">Transmembrane</keyword>
<dbReference type="Pfam" id="PF07494">
    <property type="entry name" value="Reg_prop"/>
    <property type="match status" value="1"/>
</dbReference>
<dbReference type="Gene3D" id="2.60.40.10">
    <property type="entry name" value="Immunoglobulins"/>
    <property type="match status" value="1"/>
</dbReference>
<feature type="domain" description="Signal transduction histidine kinase subgroup 3 dimerisation and phosphoacceptor" evidence="8">
    <location>
        <begin position="791"/>
        <end position="855"/>
    </location>
</feature>
<protein>
    <recommendedName>
        <fullName evidence="11">Histidine kinase/HSP90-like ATPase domain-containing protein</fullName>
    </recommendedName>
</protein>
<dbReference type="RefSeq" id="WP_139984822.1">
    <property type="nucleotide sequence ID" value="NZ_CP041046.1"/>
</dbReference>
<dbReference type="SUPFAM" id="SSF63829">
    <property type="entry name" value="Calcium-dependent phosphotriesterase"/>
    <property type="match status" value="1"/>
</dbReference>
<keyword evidence="4" id="KW-1133">Transmembrane helix</keyword>
<dbReference type="InterPro" id="IPR011123">
    <property type="entry name" value="Y_Y_Y"/>
</dbReference>
<evidence type="ECO:0000313" key="9">
    <source>
        <dbReference type="EMBL" id="QDE40897.1"/>
    </source>
</evidence>
<dbReference type="SUPFAM" id="SSF50969">
    <property type="entry name" value="YVTN repeat-like/Quinoprotein amine dehydrogenase"/>
    <property type="match status" value="1"/>
</dbReference>
<dbReference type="Gene3D" id="3.30.565.10">
    <property type="entry name" value="Histidine kinase-like ATPase, C-terminal domain"/>
    <property type="match status" value="1"/>
</dbReference>
<dbReference type="Pfam" id="PF02518">
    <property type="entry name" value="HATPase_c"/>
    <property type="match status" value="1"/>
</dbReference>
<feature type="chain" id="PRO_5021289444" description="Histidine kinase/HSP90-like ATPase domain-containing protein" evidence="5">
    <location>
        <begin position="32"/>
        <end position="999"/>
    </location>
</feature>
<dbReference type="OrthoDB" id="176203at2"/>
<dbReference type="Proteomes" id="UP000316093">
    <property type="component" value="Chromosome"/>
</dbReference>
<evidence type="ECO:0000256" key="2">
    <source>
        <dbReference type="ARBA" id="ARBA00022777"/>
    </source>
</evidence>
<dbReference type="GO" id="GO:0016020">
    <property type="term" value="C:membrane"/>
    <property type="evidence" value="ECO:0007669"/>
    <property type="project" value="InterPro"/>
</dbReference>
<dbReference type="InterPro" id="IPR050482">
    <property type="entry name" value="Sensor_HK_TwoCompSys"/>
</dbReference>
<dbReference type="InterPro" id="IPR011044">
    <property type="entry name" value="Quino_amine_DH_bsu"/>
</dbReference>
<feature type="signal peptide" evidence="5">
    <location>
        <begin position="1"/>
        <end position="31"/>
    </location>
</feature>
<dbReference type="Gene3D" id="2.130.10.10">
    <property type="entry name" value="YVTN repeat-like/Quinoprotein amine dehydrogenase"/>
    <property type="match status" value="1"/>
</dbReference>
<keyword evidence="10" id="KW-1185">Reference proteome</keyword>
<keyword evidence="4" id="KW-0472">Membrane</keyword>